<evidence type="ECO:0000313" key="1">
    <source>
        <dbReference type="EMBL" id="GIY77295.1"/>
    </source>
</evidence>
<dbReference type="EMBL" id="BPLQ01014095">
    <property type="protein sequence ID" value="GIY77295.1"/>
    <property type="molecule type" value="Genomic_DNA"/>
</dbReference>
<accession>A0AAV4W7C8</accession>
<gene>
    <name evidence="1" type="ORF">CDAR_422751</name>
</gene>
<protein>
    <submittedName>
        <fullName evidence="1">Uncharacterized protein</fullName>
    </submittedName>
</protein>
<keyword evidence="2" id="KW-1185">Reference proteome</keyword>
<sequence>MAAQHSLTPQQEEDEPITPIQLSEIMCILGPDILLVPWHYKEFSPSPQCKSLDVILSAVENVEDAFSTLLLNIVEKHFKSQMSDAVFKETFQTLCEGLSGDNQPIHVLLVCAFTQAVLYHMKLNFTCVHLTKVAHTCLEKVLQTRFKHSFDNGFIDFMKMCRNMNQLVYNHSDFVYDLKPNEKYFESKRKMHEVMVQDADKILDLLRQWRDANVHETIQAGNGTESKEIGHSTCEVCKGLKIVQFLKKWIHSFLERNPNYEKFTNKIGPYEEDSTQDPENGVSLQRWMEKRFD</sequence>
<organism evidence="1 2">
    <name type="scientific">Caerostris darwini</name>
    <dbReference type="NCBI Taxonomy" id="1538125"/>
    <lineage>
        <taxon>Eukaryota</taxon>
        <taxon>Metazoa</taxon>
        <taxon>Ecdysozoa</taxon>
        <taxon>Arthropoda</taxon>
        <taxon>Chelicerata</taxon>
        <taxon>Arachnida</taxon>
        <taxon>Araneae</taxon>
        <taxon>Araneomorphae</taxon>
        <taxon>Entelegynae</taxon>
        <taxon>Araneoidea</taxon>
        <taxon>Araneidae</taxon>
        <taxon>Caerostris</taxon>
    </lineage>
</organism>
<dbReference type="AlphaFoldDB" id="A0AAV4W7C8"/>
<name>A0AAV4W7C8_9ARAC</name>
<proteinExistence type="predicted"/>
<evidence type="ECO:0000313" key="2">
    <source>
        <dbReference type="Proteomes" id="UP001054837"/>
    </source>
</evidence>
<comment type="caution">
    <text evidence="1">The sequence shown here is derived from an EMBL/GenBank/DDBJ whole genome shotgun (WGS) entry which is preliminary data.</text>
</comment>
<reference evidence="1 2" key="1">
    <citation type="submission" date="2021-06" db="EMBL/GenBank/DDBJ databases">
        <title>Caerostris darwini draft genome.</title>
        <authorList>
            <person name="Kono N."/>
            <person name="Arakawa K."/>
        </authorList>
    </citation>
    <scope>NUCLEOTIDE SEQUENCE [LARGE SCALE GENOMIC DNA]</scope>
</reference>
<dbReference type="Proteomes" id="UP001054837">
    <property type="component" value="Unassembled WGS sequence"/>
</dbReference>